<dbReference type="GO" id="GO:0043709">
    <property type="term" value="P:cell adhesion involved in single-species biofilm formation"/>
    <property type="evidence" value="ECO:0007669"/>
    <property type="project" value="TreeGrafter"/>
</dbReference>
<comment type="caution">
    <text evidence="2">The sequence shown here is derived from an EMBL/GenBank/DDBJ whole genome shotgun (WGS) entry which is preliminary data.</text>
</comment>
<dbReference type="PROSITE" id="PS50887">
    <property type="entry name" value="GGDEF"/>
    <property type="match status" value="1"/>
</dbReference>
<dbReference type="Gene3D" id="3.30.70.270">
    <property type="match status" value="1"/>
</dbReference>
<dbReference type="SUPFAM" id="SSF55073">
    <property type="entry name" value="Nucleotide cyclase"/>
    <property type="match status" value="1"/>
</dbReference>
<dbReference type="InterPro" id="IPR000160">
    <property type="entry name" value="GGDEF_dom"/>
</dbReference>
<dbReference type="AlphaFoldDB" id="T1CGB4"/>
<sequence>MHNRRALMARIAEALTEARQQHVPLSLIFLDLDHFKVINDRHGHLTGDACLRILAERVHSELRPGDTLARWGGEEFVVLLPATALGEAALIGERIRRRVEADPFVAGGAAVAVTVSLGLSGHARATVESPEQLIEQADAALYRAKAAGRN</sequence>
<dbReference type="SMART" id="SM00267">
    <property type="entry name" value="GGDEF"/>
    <property type="match status" value="1"/>
</dbReference>
<gene>
    <name evidence="2" type="ORF">B1A_00432</name>
</gene>
<organism evidence="2">
    <name type="scientific">mine drainage metagenome</name>
    <dbReference type="NCBI Taxonomy" id="410659"/>
    <lineage>
        <taxon>unclassified sequences</taxon>
        <taxon>metagenomes</taxon>
        <taxon>ecological metagenomes</taxon>
    </lineage>
</organism>
<dbReference type="PANTHER" id="PTHR45138:SF24">
    <property type="entry name" value="DIGUANYLATE CYCLASE DGCC-RELATED"/>
    <property type="match status" value="1"/>
</dbReference>
<dbReference type="Pfam" id="PF00990">
    <property type="entry name" value="GGDEF"/>
    <property type="match status" value="1"/>
</dbReference>
<evidence type="ECO:0000259" key="1">
    <source>
        <dbReference type="PROSITE" id="PS50887"/>
    </source>
</evidence>
<protein>
    <submittedName>
        <fullName evidence="2">Response regulator receiver modulated diguanylate cyclase</fullName>
    </submittedName>
</protein>
<dbReference type="GO" id="GO:0052621">
    <property type="term" value="F:diguanylate cyclase activity"/>
    <property type="evidence" value="ECO:0007669"/>
    <property type="project" value="TreeGrafter"/>
</dbReference>
<dbReference type="GO" id="GO:1902201">
    <property type="term" value="P:negative regulation of bacterial-type flagellum-dependent cell motility"/>
    <property type="evidence" value="ECO:0007669"/>
    <property type="project" value="TreeGrafter"/>
</dbReference>
<dbReference type="GO" id="GO:0005886">
    <property type="term" value="C:plasma membrane"/>
    <property type="evidence" value="ECO:0007669"/>
    <property type="project" value="TreeGrafter"/>
</dbReference>
<dbReference type="FunFam" id="3.30.70.270:FF:000001">
    <property type="entry name" value="Diguanylate cyclase domain protein"/>
    <property type="match status" value="1"/>
</dbReference>
<dbReference type="CDD" id="cd01949">
    <property type="entry name" value="GGDEF"/>
    <property type="match status" value="1"/>
</dbReference>
<reference evidence="2" key="1">
    <citation type="submission" date="2013-08" db="EMBL/GenBank/DDBJ databases">
        <authorList>
            <person name="Mendez C."/>
            <person name="Richter M."/>
            <person name="Ferrer M."/>
            <person name="Sanchez J."/>
        </authorList>
    </citation>
    <scope>NUCLEOTIDE SEQUENCE</scope>
</reference>
<evidence type="ECO:0000313" key="2">
    <source>
        <dbReference type="EMBL" id="EQD80868.1"/>
    </source>
</evidence>
<dbReference type="InterPro" id="IPR050469">
    <property type="entry name" value="Diguanylate_Cyclase"/>
</dbReference>
<name>T1CGB4_9ZZZZ</name>
<feature type="non-terminal residue" evidence="2">
    <location>
        <position position="150"/>
    </location>
</feature>
<dbReference type="InterPro" id="IPR043128">
    <property type="entry name" value="Rev_trsase/Diguanyl_cyclase"/>
</dbReference>
<accession>T1CGB4</accession>
<dbReference type="InterPro" id="IPR029787">
    <property type="entry name" value="Nucleotide_cyclase"/>
</dbReference>
<proteinExistence type="predicted"/>
<dbReference type="EMBL" id="AUZX01000325">
    <property type="protein sequence ID" value="EQD80868.1"/>
    <property type="molecule type" value="Genomic_DNA"/>
</dbReference>
<dbReference type="NCBIfam" id="TIGR00254">
    <property type="entry name" value="GGDEF"/>
    <property type="match status" value="1"/>
</dbReference>
<reference evidence="2" key="2">
    <citation type="journal article" date="2014" name="ISME J.">
        <title>Microbial stratification in low pH oxic and suboxic macroscopic growths along an acid mine drainage.</title>
        <authorList>
            <person name="Mendez-Garcia C."/>
            <person name="Mesa V."/>
            <person name="Sprenger R.R."/>
            <person name="Richter M."/>
            <person name="Diez M.S."/>
            <person name="Solano J."/>
            <person name="Bargiela R."/>
            <person name="Golyshina O.V."/>
            <person name="Manteca A."/>
            <person name="Ramos J.L."/>
            <person name="Gallego J.R."/>
            <person name="Llorente I."/>
            <person name="Martins Dos Santos V.A."/>
            <person name="Jensen O.N."/>
            <person name="Pelaez A.I."/>
            <person name="Sanchez J."/>
            <person name="Ferrer M."/>
        </authorList>
    </citation>
    <scope>NUCLEOTIDE SEQUENCE</scope>
</reference>
<feature type="domain" description="GGDEF" evidence="1">
    <location>
        <begin position="23"/>
        <end position="150"/>
    </location>
</feature>
<dbReference type="PANTHER" id="PTHR45138">
    <property type="entry name" value="REGULATORY COMPONENTS OF SENSORY TRANSDUCTION SYSTEM"/>
    <property type="match status" value="1"/>
</dbReference>